<evidence type="ECO:0000256" key="4">
    <source>
        <dbReference type="ARBA" id="ARBA00023015"/>
    </source>
</evidence>
<protein>
    <recommendedName>
        <fullName evidence="7">AIPP2-like SPOC-like domain-containing protein</fullName>
    </recommendedName>
</protein>
<dbReference type="Proteomes" id="UP001279734">
    <property type="component" value="Unassembled WGS sequence"/>
</dbReference>
<dbReference type="GO" id="GO:0140566">
    <property type="term" value="F:histone reader activity"/>
    <property type="evidence" value="ECO:0007669"/>
    <property type="project" value="InterPro"/>
</dbReference>
<dbReference type="GO" id="GO:0008270">
    <property type="term" value="F:zinc ion binding"/>
    <property type="evidence" value="ECO:0007669"/>
    <property type="project" value="UniProtKB-KW"/>
</dbReference>
<evidence type="ECO:0000256" key="2">
    <source>
        <dbReference type="ARBA" id="ARBA00022771"/>
    </source>
</evidence>
<evidence type="ECO:0000256" key="1">
    <source>
        <dbReference type="ARBA" id="ARBA00022723"/>
    </source>
</evidence>
<evidence type="ECO:0000259" key="7">
    <source>
        <dbReference type="Pfam" id="PF23121"/>
    </source>
</evidence>
<keyword evidence="3" id="KW-0862">Zinc</keyword>
<organism evidence="8 9">
    <name type="scientific">Nepenthes gracilis</name>
    <name type="common">Slender pitcher plant</name>
    <dbReference type="NCBI Taxonomy" id="150966"/>
    <lineage>
        <taxon>Eukaryota</taxon>
        <taxon>Viridiplantae</taxon>
        <taxon>Streptophyta</taxon>
        <taxon>Embryophyta</taxon>
        <taxon>Tracheophyta</taxon>
        <taxon>Spermatophyta</taxon>
        <taxon>Magnoliopsida</taxon>
        <taxon>eudicotyledons</taxon>
        <taxon>Gunneridae</taxon>
        <taxon>Pentapetalae</taxon>
        <taxon>Caryophyllales</taxon>
        <taxon>Nepenthaceae</taxon>
        <taxon>Nepenthes</taxon>
    </lineage>
</organism>
<feature type="compositionally biased region" description="Basic and acidic residues" evidence="6">
    <location>
        <begin position="97"/>
        <end position="108"/>
    </location>
</feature>
<dbReference type="PANTHER" id="PTHR33304">
    <property type="match status" value="1"/>
</dbReference>
<comment type="caution">
    <text evidence="8">The sequence shown here is derived from an EMBL/GenBank/DDBJ whole genome shotgun (WGS) entry which is preliminary data.</text>
</comment>
<gene>
    <name evidence="8" type="ORF">Nepgr_026964</name>
</gene>
<dbReference type="PANTHER" id="PTHR33304:SF49">
    <property type="entry name" value="OS12G0161500 PROTEIN"/>
    <property type="match status" value="1"/>
</dbReference>
<dbReference type="GO" id="GO:0034244">
    <property type="term" value="P:negative regulation of transcription elongation by RNA polymerase II"/>
    <property type="evidence" value="ECO:0007669"/>
    <property type="project" value="InterPro"/>
</dbReference>
<keyword evidence="9" id="KW-1185">Reference proteome</keyword>
<sequence>MDDDEIFCSCEDCVPRVHKPPPESLPKNECIISSGDPVARRRLAIQEWRKKRSHLAITDAKEKLLQSSERTIENPVIDGKTKKNLQRLKTKLTSAENKSDSHGTEGKSSKPATIATDSPVLKENTKDLKSCTVTRLNRQKSRNNDENPKSTEAPNLSERSKSKSERVRVESRPFFKGIHGSREPGRKRKLEIEEGEIEEEEEGEYDKAEADRFDEGDGSEQLDIVGVPWATRFDERVAAQPMFDPAWSDERFYDCLLVKMIDFDLALEFGMNNTKLIIFSSLELPEKQWRLNRKYYMWGVFIGHLESSVLQIGDAECSHKEKHSCETSRERFKFT</sequence>
<feature type="compositionally biased region" description="Basic and acidic residues" evidence="6">
    <location>
        <begin position="205"/>
        <end position="214"/>
    </location>
</feature>
<proteinExistence type="predicted"/>
<keyword evidence="1" id="KW-0479">Metal-binding</keyword>
<evidence type="ECO:0000313" key="9">
    <source>
        <dbReference type="Proteomes" id="UP001279734"/>
    </source>
</evidence>
<feature type="compositionally biased region" description="Acidic residues" evidence="6">
    <location>
        <begin position="193"/>
        <end position="204"/>
    </location>
</feature>
<dbReference type="Pfam" id="PF23121">
    <property type="entry name" value="SPOC_AIPP2"/>
    <property type="match status" value="1"/>
</dbReference>
<evidence type="ECO:0000313" key="8">
    <source>
        <dbReference type="EMBL" id="GMH25121.1"/>
    </source>
</evidence>
<feature type="compositionally biased region" description="Basic and acidic residues" evidence="6">
    <location>
        <begin position="158"/>
        <end position="173"/>
    </location>
</feature>
<dbReference type="InterPro" id="IPR049914">
    <property type="entry name" value="PHD1-3/5-6"/>
</dbReference>
<dbReference type="EMBL" id="BSYO01000029">
    <property type="protein sequence ID" value="GMH25121.1"/>
    <property type="molecule type" value="Genomic_DNA"/>
</dbReference>
<keyword evidence="2" id="KW-0863">Zinc-finger</keyword>
<evidence type="ECO:0000256" key="3">
    <source>
        <dbReference type="ARBA" id="ARBA00022833"/>
    </source>
</evidence>
<feature type="region of interest" description="Disordered" evidence="6">
    <location>
        <begin position="65"/>
        <end position="214"/>
    </location>
</feature>
<keyword evidence="4" id="KW-0805">Transcription regulation</keyword>
<feature type="domain" description="AIPP2-like SPOC-like" evidence="7">
    <location>
        <begin position="248"/>
        <end position="301"/>
    </location>
</feature>
<dbReference type="InterPro" id="IPR056280">
    <property type="entry name" value="AIPP2-like_SPOC"/>
</dbReference>
<name>A0AAD3T9L7_NEPGR</name>
<reference evidence="8" key="1">
    <citation type="submission" date="2023-05" db="EMBL/GenBank/DDBJ databases">
        <title>Nepenthes gracilis genome sequencing.</title>
        <authorList>
            <person name="Fukushima K."/>
        </authorList>
    </citation>
    <scope>NUCLEOTIDE SEQUENCE</scope>
    <source>
        <strain evidence="8">SING2019-196</strain>
    </source>
</reference>
<evidence type="ECO:0000256" key="5">
    <source>
        <dbReference type="ARBA" id="ARBA00023163"/>
    </source>
</evidence>
<evidence type="ECO:0000256" key="6">
    <source>
        <dbReference type="SAM" id="MobiDB-lite"/>
    </source>
</evidence>
<keyword evidence="5" id="KW-0804">Transcription</keyword>
<accession>A0AAD3T9L7</accession>
<dbReference type="AlphaFoldDB" id="A0AAD3T9L7"/>